<evidence type="ECO:0000313" key="8">
    <source>
        <dbReference type="Proteomes" id="UP000279760"/>
    </source>
</evidence>
<dbReference type="EC" id="2.1.1.79" evidence="7"/>
<dbReference type="GO" id="GO:0008825">
    <property type="term" value="F:cyclopropane-fatty-acyl-phospholipid synthase activity"/>
    <property type="evidence" value="ECO:0007669"/>
    <property type="project" value="UniProtKB-EC"/>
</dbReference>
<evidence type="ECO:0000256" key="4">
    <source>
        <dbReference type="ARBA" id="ARBA00022691"/>
    </source>
</evidence>
<keyword evidence="5" id="KW-0443">Lipid metabolism</keyword>
<dbReference type="PANTHER" id="PTHR43667">
    <property type="entry name" value="CYCLOPROPANE-FATTY-ACYL-PHOSPHOLIPID SYNTHASE"/>
    <property type="match status" value="1"/>
</dbReference>
<name>A0A3G4VH39_9VIBR</name>
<keyword evidence="4" id="KW-0949">S-adenosyl-L-methionine</keyword>
<dbReference type="NCBIfam" id="NF008686">
    <property type="entry name" value="PRK11705.1"/>
    <property type="match status" value="1"/>
</dbReference>
<comment type="similarity">
    <text evidence="1">Belongs to the CFA/CMAS family.</text>
</comment>
<organism evidence="7 8">
    <name type="scientific">Vibrio mediterranei</name>
    <dbReference type="NCBI Taxonomy" id="689"/>
    <lineage>
        <taxon>Bacteria</taxon>
        <taxon>Pseudomonadati</taxon>
        <taxon>Pseudomonadota</taxon>
        <taxon>Gammaproteobacteria</taxon>
        <taxon>Vibrionales</taxon>
        <taxon>Vibrionaceae</taxon>
        <taxon>Vibrio</taxon>
    </lineage>
</organism>
<evidence type="ECO:0000313" key="7">
    <source>
        <dbReference type="EMBL" id="AYV24094.1"/>
    </source>
</evidence>
<protein>
    <submittedName>
        <fullName evidence="7">Cyclopropane fatty acyl phospholipid synthase</fullName>
        <ecNumber evidence="7">2.1.1.79</ecNumber>
    </submittedName>
</protein>
<dbReference type="PANTHER" id="PTHR43667:SF1">
    <property type="entry name" value="CYCLOPROPANE-FATTY-ACYL-PHOSPHOLIPID SYNTHASE"/>
    <property type="match status" value="1"/>
</dbReference>
<dbReference type="InterPro" id="IPR003333">
    <property type="entry name" value="CMAS"/>
</dbReference>
<dbReference type="InterPro" id="IPR029063">
    <property type="entry name" value="SAM-dependent_MTases_sf"/>
</dbReference>
<dbReference type="AlphaFoldDB" id="A0A3G4VH39"/>
<evidence type="ECO:0000256" key="6">
    <source>
        <dbReference type="PIRSR" id="PIRSR003085-1"/>
    </source>
</evidence>
<accession>A0A3G4VH39</accession>
<sequence>MKGNEYAIFESMLSSADIKINGSRPWDIQVNDIAMFDRILADGSLGLGESYMEKMWECKDIAELVNRILAFELDKHLDLRTKMILGAKIGKDKIKKFFNPQGTTISKHNVSFHYDIGNDLYRAMLDKRMTYTCGYWKNADNLDDAQEAKLDLICRKLGLKPGMRVLDIGCGWGSLMIYAAEKYGVVCDGLTLSEEQAKLGTQMVEEKQLPVNFILRDYRLYEPETKYDRVVSVGMLEHVGSSNYRDFFTCADNFLNQDGVFLLHSIGTFESTETNDPWIHKYIFPNGEIPSLAQLATAMEPEFNMEDLHNIGEDYDHTLCAWYRNFDKAWQQGDLNYNERFYRMWKYYLLSCAGAFRCRELSVWQMVLTKVGTPKPASARSE</sequence>
<dbReference type="RefSeq" id="WP_124941766.1">
    <property type="nucleotide sequence ID" value="NZ_CP033578.1"/>
</dbReference>
<dbReference type="EMBL" id="CP033578">
    <property type="protein sequence ID" value="AYV24094.1"/>
    <property type="molecule type" value="Genomic_DNA"/>
</dbReference>
<feature type="active site" evidence="6">
    <location>
        <position position="352"/>
    </location>
</feature>
<evidence type="ECO:0000256" key="3">
    <source>
        <dbReference type="ARBA" id="ARBA00022679"/>
    </source>
</evidence>
<dbReference type="Gene3D" id="3.40.50.150">
    <property type="entry name" value="Vaccinia Virus protein VP39"/>
    <property type="match status" value="1"/>
</dbReference>
<keyword evidence="3 7" id="KW-0808">Transferase</keyword>
<reference evidence="7 8" key="1">
    <citation type="submission" date="2018-11" db="EMBL/GenBank/DDBJ databases">
        <title>Complete Genome Sequence of Vbrio mediterranei 117-T6: a Potential Pathogen Bacteria Isolated from the Conchocelis of Pyropia.</title>
        <authorList>
            <person name="Liu Q."/>
        </authorList>
    </citation>
    <scope>NUCLEOTIDE SEQUENCE [LARGE SCALE GENOMIC DNA]</scope>
    <source>
        <strain evidence="7 8">117-T6</strain>
    </source>
</reference>
<dbReference type="GO" id="GO:0032259">
    <property type="term" value="P:methylation"/>
    <property type="evidence" value="ECO:0007669"/>
    <property type="project" value="UniProtKB-KW"/>
</dbReference>
<dbReference type="GO" id="GO:0008610">
    <property type="term" value="P:lipid biosynthetic process"/>
    <property type="evidence" value="ECO:0007669"/>
    <property type="project" value="InterPro"/>
</dbReference>
<evidence type="ECO:0000256" key="5">
    <source>
        <dbReference type="ARBA" id="ARBA00023098"/>
    </source>
</evidence>
<gene>
    <name evidence="7" type="ORF">ECB94_22770</name>
</gene>
<proteinExistence type="inferred from homology"/>
<dbReference type="PIRSF" id="PIRSF003085">
    <property type="entry name" value="CMAS"/>
    <property type="match status" value="1"/>
</dbReference>
<evidence type="ECO:0000256" key="2">
    <source>
        <dbReference type="ARBA" id="ARBA00022603"/>
    </source>
</evidence>
<dbReference type="Proteomes" id="UP000279760">
    <property type="component" value="Chromosome 2"/>
</dbReference>
<keyword evidence="2 7" id="KW-0489">Methyltransferase</keyword>
<dbReference type="CDD" id="cd02440">
    <property type="entry name" value="AdoMet_MTases"/>
    <property type="match status" value="1"/>
</dbReference>
<dbReference type="InterPro" id="IPR050723">
    <property type="entry name" value="CFA/CMAS"/>
</dbReference>
<dbReference type="SUPFAM" id="SSF53335">
    <property type="entry name" value="S-adenosyl-L-methionine-dependent methyltransferases"/>
    <property type="match status" value="1"/>
</dbReference>
<dbReference type="Pfam" id="PF02353">
    <property type="entry name" value="CMAS"/>
    <property type="match status" value="1"/>
</dbReference>
<evidence type="ECO:0000256" key="1">
    <source>
        <dbReference type="ARBA" id="ARBA00010815"/>
    </source>
</evidence>